<dbReference type="SMART" id="SM00507">
    <property type="entry name" value="HNHc"/>
    <property type="match status" value="1"/>
</dbReference>
<dbReference type="Pfam" id="PF01844">
    <property type="entry name" value="HNH"/>
    <property type="match status" value="1"/>
</dbReference>
<feature type="domain" description="HNH nuclease" evidence="3">
    <location>
        <begin position="402"/>
        <end position="454"/>
    </location>
</feature>
<dbReference type="CDD" id="cd00085">
    <property type="entry name" value="HNHc"/>
    <property type="match status" value="1"/>
</dbReference>
<organism evidence="4 5">
    <name type="scientific">Agrococcus sediminis</name>
    <dbReference type="NCBI Taxonomy" id="2599924"/>
    <lineage>
        <taxon>Bacteria</taxon>
        <taxon>Bacillati</taxon>
        <taxon>Actinomycetota</taxon>
        <taxon>Actinomycetes</taxon>
        <taxon>Micrococcales</taxon>
        <taxon>Microbacteriaceae</taxon>
        <taxon>Agrococcus</taxon>
    </lineage>
</organism>
<name>A0A5M8QRU9_9MICO</name>
<dbReference type="Gene3D" id="1.10.30.50">
    <property type="match status" value="1"/>
</dbReference>
<dbReference type="Proteomes" id="UP000323221">
    <property type="component" value="Unassembled WGS sequence"/>
</dbReference>
<dbReference type="Pfam" id="PF02720">
    <property type="entry name" value="DUF222"/>
    <property type="match status" value="1"/>
</dbReference>
<sequence>MCRVSGPWWDACMDDEARLDMATIALVRSGRLVDPLGRTADELEDAFRVEQLAERGFRTLAVPAGRTPEATVRLLDAQLLEPPLDPALERLAADDEFAARMRVLETRSARIEGERRALMAAHLQRVLDVEGDSALAVRELASLAAVELGVSTRGMERRITEAWQTVTELPAAHDAAAEGRITVSHLRVIEGETRALRLDPEVAADERDRVVAELVAVAQRSSPGQLRSRAKRVVDAVLAAPLQQRHDVARERRGVEVFDVGDGMCDVVARVPAVLAAGILDRLSQAARGKPKDDPRSFDQFRADALCELLLGGAVPDDLHGTSMLTAHVSVLIPATELLGDGEHGAAAGPALSFPASLDGRTLVDRSTARWLAGGSAVWERLFTDPVSGVAVTVDTYRPSAGQRRWLQARDGGCTFPGCACGSRRADLDHTLDWAKGGTTSIDNLATLCRSDHVLKHGSRWSMRQLAHGEIEWTTPIGEVVTTAPQRVGPTFAELRPPDPPRGSEPDADGPSVHAPPGAQDSVDWVTRGPRRSFAEAFPPGYLDELLGPERSARRPGV</sequence>
<evidence type="ECO:0000256" key="2">
    <source>
        <dbReference type="SAM" id="MobiDB-lite"/>
    </source>
</evidence>
<comment type="similarity">
    <text evidence="1">Belongs to the Rv1128c/1148c/1588c/1702c/1945/3466 family.</text>
</comment>
<proteinExistence type="inferred from homology"/>
<evidence type="ECO:0000259" key="3">
    <source>
        <dbReference type="SMART" id="SM00507"/>
    </source>
</evidence>
<dbReference type="GO" id="GO:0003676">
    <property type="term" value="F:nucleic acid binding"/>
    <property type="evidence" value="ECO:0007669"/>
    <property type="project" value="InterPro"/>
</dbReference>
<reference evidence="4 5" key="1">
    <citation type="submission" date="2019-08" db="EMBL/GenBank/DDBJ databases">
        <title>Agrococcus lahaulensis sp. nov., isolated from a cold desert of the Indian Himalayas.</title>
        <authorList>
            <person name="Qu J.H."/>
        </authorList>
    </citation>
    <scope>NUCLEOTIDE SEQUENCE [LARGE SCALE GENOMIC DNA]</scope>
    <source>
        <strain evidence="4 5">NS18</strain>
    </source>
</reference>
<evidence type="ECO:0000313" key="4">
    <source>
        <dbReference type="EMBL" id="KAA6437941.1"/>
    </source>
</evidence>
<evidence type="ECO:0000256" key="1">
    <source>
        <dbReference type="ARBA" id="ARBA00023450"/>
    </source>
</evidence>
<protein>
    <submittedName>
        <fullName evidence="4">DUF222 domain-containing protein</fullName>
    </submittedName>
</protein>
<dbReference type="AlphaFoldDB" id="A0A5M8QRU9"/>
<evidence type="ECO:0000313" key="5">
    <source>
        <dbReference type="Proteomes" id="UP000323221"/>
    </source>
</evidence>
<dbReference type="GO" id="GO:0008270">
    <property type="term" value="F:zinc ion binding"/>
    <property type="evidence" value="ECO:0007669"/>
    <property type="project" value="InterPro"/>
</dbReference>
<feature type="region of interest" description="Disordered" evidence="2">
    <location>
        <begin position="484"/>
        <end position="558"/>
    </location>
</feature>
<dbReference type="InterPro" id="IPR003615">
    <property type="entry name" value="HNH_nuc"/>
</dbReference>
<comment type="caution">
    <text evidence="4">The sequence shown here is derived from an EMBL/GenBank/DDBJ whole genome shotgun (WGS) entry which is preliminary data.</text>
</comment>
<gene>
    <name evidence="4" type="ORF">FQ330_00135</name>
</gene>
<dbReference type="OrthoDB" id="3261064at2"/>
<dbReference type="InterPro" id="IPR003870">
    <property type="entry name" value="DUF222"/>
</dbReference>
<dbReference type="EMBL" id="VOIR01000001">
    <property type="protein sequence ID" value="KAA6437941.1"/>
    <property type="molecule type" value="Genomic_DNA"/>
</dbReference>
<dbReference type="InterPro" id="IPR002711">
    <property type="entry name" value="HNH"/>
</dbReference>
<accession>A0A5M8QRU9</accession>
<keyword evidence="5" id="KW-1185">Reference proteome</keyword>
<dbReference type="GO" id="GO:0004519">
    <property type="term" value="F:endonuclease activity"/>
    <property type="evidence" value="ECO:0007669"/>
    <property type="project" value="InterPro"/>
</dbReference>
<feature type="compositionally biased region" description="Basic and acidic residues" evidence="2">
    <location>
        <begin position="496"/>
        <end position="505"/>
    </location>
</feature>